<comment type="caution">
    <text evidence="1">The sequence shown here is derived from an EMBL/GenBank/DDBJ whole genome shotgun (WGS) entry which is preliminary data.</text>
</comment>
<evidence type="ECO:0000313" key="2">
    <source>
        <dbReference type="Proteomes" id="UP001159363"/>
    </source>
</evidence>
<evidence type="ECO:0000313" key="1">
    <source>
        <dbReference type="EMBL" id="KAJ8888840.1"/>
    </source>
</evidence>
<protein>
    <recommendedName>
        <fullName evidence="3">NYN domain-containing protein</fullName>
    </recommendedName>
</protein>
<accession>A0ABQ9HWT6</accession>
<organism evidence="1 2">
    <name type="scientific">Dryococelus australis</name>
    <dbReference type="NCBI Taxonomy" id="614101"/>
    <lineage>
        <taxon>Eukaryota</taxon>
        <taxon>Metazoa</taxon>
        <taxon>Ecdysozoa</taxon>
        <taxon>Arthropoda</taxon>
        <taxon>Hexapoda</taxon>
        <taxon>Insecta</taxon>
        <taxon>Pterygota</taxon>
        <taxon>Neoptera</taxon>
        <taxon>Polyneoptera</taxon>
        <taxon>Phasmatodea</taxon>
        <taxon>Verophasmatodea</taxon>
        <taxon>Anareolatae</taxon>
        <taxon>Phasmatidae</taxon>
        <taxon>Eurycanthinae</taxon>
        <taxon>Dryococelus</taxon>
    </lineage>
</organism>
<sequence length="122" mass="13428">MSSTAMYGQIADAYLDFVQKQFKTSMNVIFYGYNVCSIKSHEQIMHDSKRISAEHLITLLSHHFETAGIEVCNADGDADTLIGKIAHGLASEESNVTVITSDTNIVVMLLAQTTDEMEIKSP</sequence>
<evidence type="ECO:0008006" key="3">
    <source>
        <dbReference type="Google" id="ProtNLM"/>
    </source>
</evidence>
<name>A0ABQ9HWT6_9NEOP</name>
<dbReference type="Proteomes" id="UP001159363">
    <property type="component" value="Chromosome 3"/>
</dbReference>
<gene>
    <name evidence="1" type="ORF">PR048_008334</name>
</gene>
<proteinExistence type="predicted"/>
<dbReference type="EMBL" id="JARBHB010000003">
    <property type="protein sequence ID" value="KAJ8888840.1"/>
    <property type="molecule type" value="Genomic_DNA"/>
</dbReference>
<reference evidence="1 2" key="1">
    <citation type="submission" date="2023-02" db="EMBL/GenBank/DDBJ databases">
        <title>LHISI_Scaffold_Assembly.</title>
        <authorList>
            <person name="Stuart O.P."/>
            <person name="Cleave R."/>
            <person name="Magrath M.J.L."/>
            <person name="Mikheyev A.S."/>
        </authorList>
    </citation>
    <scope>NUCLEOTIDE SEQUENCE [LARGE SCALE GENOMIC DNA]</scope>
    <source>
        <strain evidence="1">Daus_M_001</strain>
        <tissue evidence="1">Leg muscle</tissue>
    </source>
</reference>
<keyword evidence="2" id="KW-1185">Reference proteome</keyword>